<keyword evidence="6" id="KW-0813">Transport</keyword>
<dbReference type="PANTHER" id="PTHR30625">
    <property type="entry name" value="PROTEIN TOLQ"/>
    <property type="match status" value="1"/>
</dbReference>
<name>V8R373_9PSED</name>
<reference evidence="9" key="1">
    <citation type="journal article" date="2014" name="Genome Announc.">
        <title>Draft Genome Sequence of Pseudomonas moraviensis R28-S.</title>
        <authorList>
            <person name="Hunter S.S."/>
            <person name="Yano H."/>
            <person name="Loftie-Eaton W."/>
            <person name="Hughes J."/>
            <person name="De Gelder L."/>
            <person name="Stragier P."/>
            <person name="De Vos P."/>
            <person name="Settles M.L."/>
            <person name="Top E.M."/>
        </authorList>
    </citation>
    <scope>NUCLEOTIDE SEQUENCE [LARGE SCALE GENOMIC DNA]</scope>
    <source>
        <strain evidence="9">R28-S</strain>
    </source>
</reference>
<sequence>MDDASTAAFLARSTGGWPLIGASMSATSRSSGRRLLIADRYGKVAHFFEGTVTVWELVKSGGWMMLPIILSSIAAMAIVAERLWTLRASRVTPEHLLGQVWVWIKDKQLNKEKLKELRANSPLGEILAAGLANSKHGREIMKECIEEAAARVIHELERYINALGTIAAMAPLLGLLGTVLGMIDIFSAFTGSGMTTNASVLAGGISKALITTAAGLMVGIPAVFFHRFLQRRIDELVVGMEQEAIKLVEVVQGDRDVDLAEGKA</sequence>
<gene>
    <name evidence="9" type="ORF">PMO01_19880</name>
</gene>
<evidence type="ECO:0000256" key="6">
    <source>
        <dbReference type="RuleBase" id="RU004057"/>
    </source>
</evidence>
<dbReference type="GO" id="GO:0005886">
    <property type="term" value="C:plasma membrane"/>
    <property type="evidence" value="ECO:0007669"/>
    <property type="project" value="UniProtKB-SubCell"/>
</dbReference>
<evidence type="ECO:0000313" key="9">
    <source>
        <dbReference type="EMBL" id="ETF06561.1"/>
    </source>
</evidence>
<dbReference type="eggNOG" id="COG0811">
    <property type="taxonomic scope" value="Bacteria"/>
</dbReference>
<dbReference type="PANTHER" id="PTHR30625:SF11">
    <property type="entry name" value="MOTA_TOLQ_EXBB PROTON CHANNEL DOMAIN-CONTAINING PROTEIN"/>
    <property type="match status" value="1"/>
</dbReference>
<dbReference type="EMBL" id="AYMZ01000008">
    <property type="protein sequence ID" value="ETF06561.1"/>
    <property type="molecule type" value="Genomic_DNA"/>
</dbReference>
<comment type="subcellular location">
    <subcellularLocation>
        <location evidence="1">Cell membrane</location>
        <topology evidence="1">Multi-pass membrane protein</topology>
    </subcellularLocation>
    <subcellularLocation>
        <location evidence="6">Membrane</location>
        <topology evidence="6">Multi-pass membrane protein</topology>
    </subcellularLocation>
</comment>
<proteinExistence type="inferred from homology"/>
<keyword evidence="4 7" id="KW-1133">Transmembrane helix</keyword>
<accession>V8R373</accession>
<feature type="transmembrane region" description="Helical" evidence="7">
    <location>
        <begin position="159"/>
        <end position="180"/>
    </location>
</feature>
<dbReference type="PATRIC" id="fig|1395516.4.peg.4039"/>
<dbReference type="HOGENOM" id="CLU_053325_4_5_6"/>
<evidence type="ECO:0000259" key="8">
    <source>
        <dbReference type="Pfam" id="PF01618"/>
    </source>
</evidence>
<feature type="transmembrane region" description="Helical" evidence="7">
    <location>
        <begin position="200"/>
        <end position="225"/>
    </location>
</feature>
<dbReference type="Proteomes" id="UP000024771">
    <property type="component" value="Chromosome"/>
</dbReference>
<dbReference type="Pfam" id="PF01618">
    <property type="entry name" value="MotA_ExbB"/>
    <property type="match status" value="1"/>
</dbReference>
<evidence type="ECO:0000256" key="4">
    <source>
        <dbReference type="ARBA" id="ARBA00022989"/>
    </source>
</evidence>
<organism evidence="9">
    <name type="scientific">Pseudomonas moraviensis R28-S</name>
    <dbReference type="NCBI Taxonomy" id="1395516"/>
    <lineage>
        <taxon>Bacteria</taxon>
        <taxon>Pseudomonadati</taxon>
        <taxon>Pseudomonadota</taxon>
        <taxon>Gammaproteobacteria</taxon>
        <taxon>Pseudomonadales</taxon>
        <taxon>Pseudomonadaceae</taxon>
        <taxon>Pseudomonas</taxon>
    </lineage>
</organism>
<feature type="transmembrane region" description="Helical" evidence="7">
    <location>
        <begin position="62"/>
        <end position="80"/>
    </location>
</feature>
<keyword evidence="5 7" id="KW-0472">Membrane</keyword>
<feature type="domain" description="MotA/TolQ/ExbB proton channel" evidence="8">
    <location>
        <begin position="119"/>
        <end position="241"/>
    </location>
</feature>
<dbReference type="AlphaFoldDB" id="V8R373"/>
<dbReference type="InterPro" id="IPR050790">
    <property type="entry name" value="ExbB/TolQ_transport"/>
</dbReference>
<evidence type="ECO:0000256" key="5">
    <source>
        <dbReference type="ARBA" id="ARBA00023136"/>
    </source>
</evidence>
<comment type="similarity">
    <text evidence="6">Belongs to the exbB/tolQ family.</text>
</comment>
<keyword evidence="3 7" id="KW-0812">Transmembrane</keyword>
<evidence type="ECO:0000256" key="3">
    <source>
        <dbReference type="ARBA" id="ARBA00022692"/>
    </source>
</evidence>
<comment type="caution">
    <text evidence="9">The sequence shown here is derived from an EMBL/GenBank/DDBJ whole genome shotgun (WGS) entry which is preliminary data.</text>
</comment>
<keyword evidence="2" id="KW-1003">Cell membrane</keyword>
<keyword evidence="6" id="KW-0653">Protein transport</keyword>
<dbReference type="InterPro" id="IPR002898">
    <property type="entry name" value="MotA_ExbB_proton_chnl"/>
</dbReference>
<dbReference type="GO" id="GO:0017038">
    <property type="term" value="P:protein import"/>
    <property type="evidence" value="ECO:0007669"/>
    <property type="project" value="TreeGrafter"/>
</dbReference>
<protein>
    <submittedName>
        <fullName evidence="9">Biopolymer transporter ExbB</fullName>
    </submittedName>
</protein>
<evidence type="ECO:0000256" key="7">
    <source>
        <dbReference type="SAM" id="Phobius"/>
    </source>
</evidence>
<evidence type="ECO:0000256" key="1">
    <source>
        <dbReference type="ARBA" id="ARBA00004651"/>
    </source>
</evidence>
<evidence type="ECO:0000256" key="2">
    <source>
        <dbReference type="ARBA" id="ARBA00022475"/>
    </source>
</evidence>